<dbReference type="EMBL" id="CANHGI010000006">
    <property type="protein sequence ID" value="CAI5456296.1"/>
    <property type="molecule type" value="Genomic_DNA"/>
</dbReference>
<dbReference type="AlphaFoldDB" id="A0A9P1N9R9"/>
<dbReference type="OrthoDB" id="5773140at2759"/>
<accession>A0A9P1N9R9</accession>
<feature type="transmembrane region" description="Helical" evidence="1">
    <location>
        <begin position="144"/>
        <end position="164"/>
    </location>
</feature>
<keyword evidence="3" id="KW-1185">Reference proteome</keyword>
<keyword evidence="1" id="KW-0812">Transmembrane</keyword>
<dbReference type="Proteomes" id="UP001152747">
    <property type="component" value="Unassembled WGS sequence"/>
</dbReference>
<keyword evidence="1" id="KW-1133">Transmembrane helix</keyword>
<gene>
    <name evidence="2" type="ORF">CAMP_LOCUS18933</name>
</gene>
<feature type="transmembrane region" description="Helical" evidence="1">
    <location>
        <begin position="14"/>
        <end position="36"/>
    </location>
</feature>
<evidence type="ECO:0000313" key="2">
    <source>
        <dbReference type="EMBL" id="CAI5456296.1"/>
    </source>
</evidence>
<sequence length="236" mass="27383">MPGSVTSVETSPQILTYVFSVFGLVTSLMLTTVGYANNAWIVLTSAQDLGELQRGIRGHDCYRNITSDDDNLQCLPWELEDKTSKFPRPFNGIVPPSDSICWSQYIALIIFLCQFAWLAYSIAQCCSSKAADYLQKYRLKLYRLYIATLWLFAILFFFIVYSLHFNDFYKMNDSIFEKNYGNGMKIFLFGGLTSMIIAFIFLFKDELKDDWNKSSFCCLRRRHQPLPTRNDETEMH</sequence>
<feature type="transmembrane region" description="Helical" evidence="1">
    <location>
        <begin position="184"/>
        <end position="203"/>
    </location>
</feature>
<evidence type="ECO:0000313" key="3">
    <source>
        <dbReference type="Proteomes" id="UP001152747"/>
    </source>
</evidence>
<organism evidence="2 3">
    <name type="scientific">Caenorhabditis angaria</name>
    <dbReference type="NCBI Taxonomy" id="860376"/>
    <lineage>
        <taxon>Eukaryota</taxon>
        <taxon>Metazoa</taxon>
        <taxon>Ecdysozoa</taxon>
        <taxon>Nematoda</taxon>
        <taxon>Chromadorea</taxon>
        <taxon>Rhabditida</taxon>
        <taxon>Rhabditina</taxon>
        <taxon>Rhabditomorpha</taxon>
        <taxon>Rhabditoidea</taxon>
        <taxon>Rhabditidae</taxon>
        <taxon>Peloderinae</taxon>
        <taxon>Caenorhabditis</taxon>
    </lineage>
</organism>
<reference evidence="2" key="1">
    <citation type="submission" date="2022-11" db="EMBL/GenBank/DDBJ databases">
        <authorList>
            <person name="Kikuchi T."/>
        </authorList>
    </citation>
    <scope>NUCLEOTIDE SEQUENCE</scope>
    <source>
        <strain evidence="2">PS1010</strain>
    </source>
</reference>
<keyword evidence="1" id="KW-0472">Membrane</keyword>
<name>A0A9P1N9R9_9PELO</name>
<evidence type="ECO:0000256" key="1">
    <source>
        <dbReference type="SAM" id="Phobius"/>
    </source>
</evidence>
<proteinExistence type="predicted"/>
<comment type="caution">
    <text evidence="2">The sequence shown here is derived from an EMBL/GenBank/DDBJ whole genome shotgun (WGS) entry which is preliminary data.</text>
</comment>
<feature type="transmembrane region" description="Helical" evidence="1">
    <location>
        <begin position="105"/>
        <end position="123"/>
    </location>
</feature>
<protein>
    <submittedName>
        <fullName evidence="2">Uncharacterized protein</fullName>
    </submittedName>
</protein>